<protein>
    <submittedName>
        <fullName evidence="4">Prephenate dehydrogenase</fullName>
    </submittedName>
</protein>
<dbReference type="SUPFAM" id="SSF51735">
    <property type="entry name" value="NAD(P)-binding Rossmann-fold domains"/>
    <property type="match status" value="1"/>
</dbReference>
<dbReference type="NCBIfam" id="NF005108">
    <property type="entry name" value="PRK06545.1-6"/>
    <property type="match status" value="1"/>
</dbReference>
<name>A0ABM5TZ33_CORUL</name>
<dbReference type="InterPro" id="IPR036291">
    <property type="entry name" value="NAD(P)-bd_dom_sf"/>
</dbReference>
<dbReference type="PANTHER" id="PTHR21363">
    <property type="entry name" value="PREPHENATE DEHYDROGENASE"/>
    <property type="match status" value="1"/>
</dbReference>
<evidence type="ECO:0000256" key="1">
    <source>
        <dbReference type="ARBA" id="ARBA00007964"/>
    </source>
</evidence>
<dbReference type="PANTHER" id="PTHR21363:SF0">
    <property type="entry name" value="PREPHENATE DEHYDROGENASE [NADP(+)]"/>
    <property type="match status" value="1"/>
</dbReference>
<keyword evidence="2" id="KW-0560">Oxidoreductase</keyword>
<dbReference type="Pfam" id="PF20463">
    <property type="entry name" value="PDH_C"/>
    <property type="match status" value="1"/>
</dbReference>
<feature type="domain" description="Prephenate/arogenate dehydrogenase" evidence="3">
    <location>
        <begin position="67"/>
        <end position="367"/>
    </location>
</feature>
<dbReference type="Proteomes" id="UP000036185">
    <property type="component" value="Chromosome"/>
</dbReference>
<organism evidence="4 5">
    <name type="scientific">Corynebacterium ulcerans FRC58</name>
    <dbReference type="NCBI Taxonomy" id="1408268"/>
    <lineage>
        <taxon>Bacteria</taxon>
        <taxon>Bacillati</taxon>
        <taxon>Actinomycetota</taxon>
        <taxon>Actinomycetes</taxon>
        <taxon>Mycobacteriales</taxon>
        <taxon>Corynebacteriaceae</taxon>
        <taxon>Corynebacterium</taxon>
    </lineage>
</organism>
<reference evidence="4 5" key="1">
    <citation type="journal article" date="2014" name="Int. J. Syst. Evol. Microbiol.">
        <title>Draft Genome Sequence of Corynebacterium ulcerans FRC58, Isolated from the Bronchitic Aspiration of a Patient in France.</title>
        <authorList>
            <person name="Silva Ado S."/>
            <person name="Barauna R.A."/>
            <person name="de Sa P.C."/>
            <person name="das Gracas D.A."/>
            <person name="Carneiro A.R."/>
            <person name="Thouvenin M."/>
            <person name="Azevedo V."/>
            <person name="Badell E."/>
            <person name="Guiso N."/>
            <person name="da Silva A.L."/>
            <person name="Ramos R.T."/>
        </authorList>
    </citation>
    <scope>NUCLEOTIDE SEQUENCE [LARGE SCALE GENOMIC DNA]</scope>
    <source>
        <strain evidence="4 5">FRC58</strain>
    </source>
</reference>
<dbReference type="SUPFAM" id="SSF48179">
    <property type="entry name" value="6-phosphogluconate dehydrogenase C-terminal domain-like"/>
    <property type="match status" value="1"/>
</dbReference>
<proteinExistence type="inferred from homology"/>
<dbReference type="InterPro" id="IPR008927">
    <property type="entry name" value="6-PGluconate_DH-like_C_sf"/>
</dbReference>
<evidence type="ECO:0000313" key="4">
    <source>
        <dbReference type="EMBL" id="AKN76043.1"/>
    </source>
</evidence>
<dbReference type="EMBL" id="CP011913">
    <property type="protein sequence ID" value="AKN76043.1"/>
    <property type="molecule type" value="Genomic_DNA"/>
</dbReference>
<dbReference type="InterPro" id="IPR046826">
    <property type="entry name" value="PDH_N"/>
</dbReference>
<keyword evidence="5" id="KW-1185">Reference proteome</keyword>
<dbReference type="Pfam" id="PF02153">
    <property type="entry name" value="PDH_N"/>
    <property type="match status" value="1"/>
</dbReference>
<gene>
    <name evidence="4" type="primary">tyrA</name>
    <name evidence="4" type="ORF">CulFRC58_0189</name>
</gene>
<evidence type="ECO:0000256" key="2">
    <source>
        <dbReference type="ARBA" id="ARBA00023002"/>
    </source>
</evidence>
<dbReference type="PROSITE" id="PS51176">
    <property type="entry name" value="PDH_ADH"/>
    <property type="match status" value="1"/>
</dbReference>
<accession>A0ABM5TZ33</accession>
<sequence length="396" mass="42525">MANAAPSARKERTALMEVCREEKSSLKTRTCQAASTRATVTAKSDFIPHNRSRVCHTCQVTINEVSRPVCILGLGLIGGSLLRALKDTGLPAFGFNRSPSAARAAEKEGFDVHSDLVETLQRAERENALIVLATPMPAIDSLLEVMQEHAPSCGFTDVVSVKGEVYELVCARGLAHKYVGGHPMAGTANSGWEASYPELFRRAPWVVTFDHACDGADPEWIQLWTDVVNMASSVGAEVIPSRVSSHDAAVARISHLPHVFAETLAIVGDNGGALALSLAAGSFRDSTRVAGSAPSLVRAMCETNSEALLTALDEALVLLNDARAHLAEKRPSLEELVDTGYRSRIRFEARSGANAPESAGPTRISHRPVFRLQPGARDWISQLIQAEGLGARIEVF</sequence>
<comment type="similarity">
    <text evidence="1">Belongs to the prephenate/arogenate dehydrogenase family.</text>
</comment>
<evidence type="ECO:0000259" key="3">
    <source>
        <dbReference type="PROSITE" id="PS51176"/>
    </source>
</evidence>
<dbReference type="InterPro" id="IPR003099">
    <property type="entry name" value="Prephen_DH"/>
</dbReference>
<dbReference type="Gene3D" id="1.10.3660.10">
    <property type="entry name" value="6-phosphogluconate dehydrogenase C-terminal like domain"/>
    <property type="match status" value="1"/>
</dbReference>
<dbReference type="Gene3D" id="3.40.50.720">
    <property type="entry name" value="NAD(P)-binding Rossmann-like Domain"/>
    <property type="match status" value="1"/>
</dbReference>
<evidence type="ECO:0000313" key="5">
    <source>
        <dbReference type="Proteomes" id="UP000036185"/>
    </source>
</evidence>
<dbReference type="InterPro" id="IPR050812">
    <property type="entry name" value="Preph/Arog_dehydrog"/>
</dbReference>
<dbReference type="InterPro" id="IPR046825">
    <property type="entry name" value="PDH_C"/>
</dbReference>